<dbReference type="AlphaFoldDB" id="A0A1H4CGU9"/>
<comment type="similarity">
    <text evidence="1 2">Belongs to the cytochrome P450 family.</text>
</comment>
<dbReference type="GO" id="GO:0020037">
    <property type="term" value="F:heme binding"/>
    <property type="evidence" value="ECO:0007669"/>
    <property type="project" value="InterPro"/>
</dbReference>
<keyword evidence="2" id="KW-0560">Oxidoreductase</keyword>
<keyword evidence="2" id="KW-0479">Metal-binding</keyword>
<evidence type="ECO:0000313" key="4">
    <source>
        <dbReference type="Proteomes" id="UP000198703"/>
    </source>
</evidence>
<dbReference type="Proteomes" id="UP000198703">
    <property type="component" value="Unassembled WGS sequence"/>
</dbReference>
<dbReference type="PANTHER" id="PTHR46696:SF4">
    <property type="entry name" value="BIOTIN BIOSYNTHESIS CYTOCHROME P450"/>
    <property type="match status" value="1"/>
</dbReference>
<dbReference type="GO" id="GO:0006707">
    <property type="term" value="P:cholesterol catabolic process"/>
    <property type="evidence" value="ECO:0007669"/>
    <property type="project" value="TreeGrafter"/>
</dbReference>
<gene>
    <name evidence="3" type="ORF">SAMN05444370_10756</name>
</gene>
<dbReference type="EMBL" id="FNQM01000007">
    <property type="protein sequence ID" value="SEA59272.1"/>
    <property type="molecule type" value="Genomic_DNA"/>
</dbReference>
<evidence type="ECO:0000256" key="2">
    <source>
        <dbReference type="RuleBase" id="RU000461"/>
    </source>
</evidence>
<dbReference type="InterPro" id="IPR017972">
    <property type="entry name" value="Cyt_P450_CS"/>
</dbReference>
<organism evidence="3 4">
    <name type="scientific">Rubrimonas cliftonensis</name>
    <dbReference type="NCBI Taxonomy" id="89524"/>
    <lineage>
        <taxon>Bacteria</taxon>
        <taxon>Pseudomonadati</taxon>
        <taxon>Pseudomonadota</taxon>
        <taxon>Alphaproteobacteria</taxon>
        <taxon>Rhodobacterales</taxon>
        <taxon>Paracoccaceae</taxon>
        <taxon>Rubrimonas</taxon>
    </lineage>
</organism>
<dbReference type="PRINTS" id="PR00385">
    <property type="entry name" value="P450"/>
</dbReference>
<evidence type="ECO:0000313" key="3">
    <source>
        <dbReference type="EMBL" id="SEA59272.1"/>
    </source>
</evidence>
<keyword evidence="2" id="KW-0349">Heme</keyword>
<dbReference type="GO" id="GO:0005506">
    <property type="term" value="F:iron ion binding"/>
    <property type="evidence" value="ECO:0007669"/>
    <property type="project" value="InterPro"/>
</dbReference>
<dbReference type="InterPro" id="IPR036396">
    <property type="entry name" value="Cyt_P450_sf"/>
</dbReference>
<name>A0A1H4CGU9_9RHOB</name>
<accession>A0A1H4CGU9</accession>
<dbReference type="PROSITE" id="PS00086">
    <property type="entry name" value="CYTOCHROME_P450"/>
    <property type="match status" value="1"/>
</dbReference>
<dbReference type="OrthoDB" id="9801155at2"/>
<dbReference type="PANTHER" id="PTHR46696">
    <property type="entry name" value="P450, PUTATIVE (EUROFUNG)-RELATED"/>
    <property type="match status" value="1"/>
</dbReference>
<dbReference type="PRINTS" id="PR00359">
    <property type="entry name" value="BP450"/>
</dbReference>
<dbReference type="STRING" id="89524.SAMN05444370_10756"/>
<reference evidence="3 4" key="1">
    <citation type="submission" date="2016-10" db="EMBL/GenBank/DDBJ databases">
        <authorList>
            <person name="de Groot N.N."/>
        </authorList>
    </citation>
    <scope>NUCLEOTIDE SEQUENCE [LARGE SCALE GENOMIC DNA]</scope>
    <source>
        <strain evidence="3 4">DSM 15345</strain>
    </source>
</reference>
<dbReference type="Pfam" id="PF00067">
    <property type="entry name" value="p450"/>
    <property type="match status" value="2"/>
</dbReference>
<dbReference type="InterPro" id="IPR001128">
    <property type="entry name" value="Cyt_P450"/>
</dbReference>
<keyword evidence="2" id="KW-0408">Iron</keyword>
<keyword evidence="4" id="KW-1185">Reference proteome</keyword>
<dbReference type="SUPFAM" id="SSF48264">
    <property type="entry name" value="Cytochrome P450"/>
    <property type="match status" value="1"/>
</dbReference>
<dbReference type="InterPro" id="IPR002397">
    <property type="entry name" value="Cyt_P450_B"/>
</dbReference>
<dbReference type="Gene3D" id="1.10.630.10">
    <property type="entry name" value="Cytochrome P450"/>
    <property type="match status" value="1"/>
</dbReference>
<protein>
    <submittedName>
        <fullName evidence="3">Cytochrome P450</fullName>
    </submittedName>
</protein>
<evidence type="ECO:0000256" key="1">
    <source>
        <dbReference type="ARBA" id="ARBA00010617"/>
    </source>
</evidence>
<dbReference type="RefSeq" id="WP_093253996.1">
    <property type="nucleotide sequence ID" value="NZ_FNQM01000007.1"/>
</dbReference>
<proteinExistence type="inferred from homology"/>
<keyword evidence="2" id="KW-0503">Monooxygenase</keyword>
<dbReference type="GO" id="GO:0036199">
    <property type="term" value="F:cholest-4-en-3-one 26-monooxygenase activity"/>
    <property type="evidence" value="ECO:0007669"/>
    <property type="project" value="TreeGrafter"/>
</dbReference>
<dbReference type="GO" id="GO:0008395">
    <property type="term" value="F:steroid hydroxylase activity"/>
    <property type="evidence" value="ECO:0007669"/>
    <property type="project" value="TreeGrafter"/>
</dbReference>
<sequence>MDAIHDAARDAAPFIDLADPRLSLRAGSVAAARRESWFARTPYGLAVLRHREMGELLLHRSLRQGSHAWPAHNKIGGPFAEWWSRSIISQEGADHSRLRRLVNPAFAPRLLDAMRPRFEAMAAQLADAFAPAGRCDFMAEFADPYATRVLCLMLGLPQEAAPEILRYAADMGLALGVEWRKHAERVDAATDALFAYADEAIAERRARPRDDFMTALVQARDGGDRLDEGELRDMVVMLVMAGIDTTRNQLGLGMALFLDHPDQWALLAREPERARAAVEEVMRARPTITWVTREAVEDFEYQGLAIRTGETLHLLSGVAAGEEGVFAPGFDITAERARHFGFGGGVHHCLGHAIARSDMAVAFAVLPLRMPNPRADGPAEWLPDSGNTGPVSLPVTFDAG</sequence>